<sequence>MEQQEERLFSLAKQLYEANFWEDYWDKDLIAIQLANRSEPVFVSVLGKIDQNYGFLFYRNLEELSYFFETVKRSQFREFRSLMEILQTKKCLSLEYDDRTNLSKTDYQRIKSSNVTFRGKMAWPVFIDYCPGYCPYPMREEDTPLMIDLMEKLLPTALDFRKKLVVCAEERSAVEIFLRTYKKDGSYEDGLLVLPEVITEGLNLAKEESSILVTNFEMKRVDTQKFVPSVWELDIDFVGAAIHPDTNERPYFPSVLIVVDSESSQVICSELIKPEDIEGVQRLLIQLILSENGKPPKIVVDANHYFQIASYLESVLNELGIELVPIQKLPMISVIKEDMLDYFKEQ</sequence>
<evidence type="ECO:0000259" key="1">
    <source>
        <dbReference type="PROSITE" id="PS50994"/>
    </source>
</evidence>
<evidence type="ECO:0000313" key="2">
    <source>
        <dbReference type="EMBL" id="MFD1798439.1"/>
    </source>
</evidence>
<dbReference type="Pfam" id="PF23988">
    <property type="entry name" value="DUF7309"/>
    <property type="match status" value="1"/>
</dbReference>
<dbReference type="Pfam" id="PF22007">
    <property type="entry name" value="DUF6930"/>
    <property type="match status" value="1"/>
</dbReference>
<dbReference type="InterPro" id="IPR055733">
    <property type="entry name" value="DUF7309"/>
</dbReference>
<name>A0ABW4NJ58_9LACT</name>
<reference evidence="3" key="1">
    <citation type="journal article" date="2019" name="Int. J. Syst. Evol. Microbiol.">
        <title>The Global Catalogue of Microorganisms (GCM) 10K type strain sequencing project: providing services to taxonomists for standard genome sequencing and annotation.</title>
        <authorList>
            <consortium name="The Broad Institute Genomics Platform"/>
            <consortium name="The Broad Institute Genome Sequencing Center for Infectious Disease"/>
            <person name="Wu L."/>
            <person name="Ma J."/>
        </authorList>
    </citation>
    <scope>NUCLEOTIDE SEQUENCE [LARGE SCALE GENOMIC DNA]</scope>
    <source>
        <strain evidence="3">KCTC 42143</strain>
    </source>
</reference>
<proteinExistence type="predicted"/>
<accession>A0ABW4NJ58</accession>
<organism evidence="2 3">
    <name type="scientific">Carnobacterium antarcticum</name>
    <dbReference type="NCBI Taxonomy" id="2126436"/>
    <lineage>
        <taxon>Bacteria</taxon>
        <taxon>Bacillati</taxon>
        <taxon>Bacillota</taxon>
        <taxon>Bacilli</taxon>
        <taxon>Lactobacillales</taxon>
        <taxon>Carnobacteriaceae</taxon>
        <taxon>Carnobacterium</taxon>
    </lineage>
</organism>
<dbReference type="InterPro" id="IPR001584">
    <property type="entry name" value="Integrase_cat-core"/>
</dbReference>
<dbReference type="EMBL" id="JBHUFF010000005">
    <property type="protein sequence ID" value="MFD1798439.1"/>
    <property type="molecule type" value="Genomic_DNA"/>
</dbReference>
<dbReference type="InterPro" id="IPR054216">
    <property type="entry name" value="DUF6930"/>
</dbReference>
<protein>
    <submittedName>
        <fullName evidence="2">DUF6930 domain-containing protein</fullName>
    </submittedName>
</protein>
<comment type="caution">
    <text evidence="2">The sequence shown here is derived from an EMBL/GenBank/DDBJ whole genome shotgun (WGS) entry which is preliminary data.</text>
</comment>
<feature type="domain" description="Integrase catalytic" evidence="1">
    <location>
        <begin position="224"/>
        <end position="346"/>
    </location>
</feature>
<dbReference type="PROSITE" id="PS50994">
    <property type="entry name" value="INTEGRASE"/>
    <property type="match status" value="1"/>
</dbReference>
<dbReference type="Proteomes" id="UP001597285">
    <property type="component" value="Unassembled WGS sequence"/>
</dbReference>
<keyword evidence="3" id="KW-1185">Reference proteome</keyword>
<evidence type="ECO:0000313" key="3">
    <source>
        <dbReference type="Proteomes" id="UP001597285"/>
    </source>
</evidence>
<gene>
    <name evidence="2" type="ORF">ACFSBK_00990</name>
</gene>
<dbReference type="RefSeq" id="WP_058919634.1">
    <property type="nucleotide sequence ID" value="NZ_JBHSQC010000024.1"/>
</dbReference>